<reference evidence="6" key="1">
    <citation type="submission" date="2021-04" db="EMBL/GenBank/DDBJ databases">
        <authorList>
            <person name="Vanwijnsberghe S."/>
        </authorList>
    </citation>
    <scope>NUCLEOTIDE SEQUENCE</scope>
    <source>
        <strain evidence="6">LMG 31841</strain>
    </source>
</reference>
<organism evidence="6 7">
    <name type="scientific">Paraburkholderia saeva</name>
    <dbReference type="NCBI Taxonomy" id="2777537"/>
    <lineage>
        <taxon>Bacteria</taxon>
        <taxon>Pseudomonadati</taxon>
        <taxon>Pseudomonadota</taxon>
        <taxon>Betaproteobacteria</taxon>
        <taxon>Burkholderiales</taxon>
        <taxon>Burkholderiaceae</taxon>
        <taxon>Paraburkholderia</taxon>
    </lineage>
</organism>
<dbReference type="FunFam" id="3.40.605.10:FF:000005">
    <property type="entry name" value="Succinate-semialdehyde dehydrogenase I"/>
    <property type="match status" value="1"/>
</dbReference>
<dbReference type="Pfam" id="PF00171">
    <property type="entry name" value="Aldedh"/>
    <property type="match status" value="1"/>
</dbReference>
<dbReference type="InterPro" id="IPR015590">
    <property type="entry name" value="Aldehyde_DH_dom"/>
</dbReference>
<dbReference type="InterPro" id="IPR016161">
    <property type="entry name" value="Ald_DH/histidinol_DH"/>
</dbReference>
<dbReference type="PROSITE" id="PS00687">
    <property type="entry name" value="ALDEHYDE_DEHYDR_GLU"/>
    <property type="match status" value="1"/>
</dbReference>
<dbReference type="GO" id="GO:0004777">
    <property type="term" value="F:succinate-semialdehyde dehydrogenase (NAD+) activity"/>
    <property type="evidence" value="ECO:0007669"/>
    <property type="project" value="TreeGrafter"/>
</dbReference>
<protein>
    <submittedName>
        <fullName evidence="6">Glutarate-semialdehyde dehydrogenase</fullName>
        <ecNumber evidence="6">1.2.1.-</ecNumber>
    </submittedName>
</protein>
<evidence type="ECO:0000256" key="4">
    <source>
        <dbReference type="RuleBase" id="RU003345"/>
    </source>
</evidence>
<comment type="similarity">
    <text evidence="1 4">Belongs to the aldehyde dehydrogenase family.</text>
</comment>
<proteinExistence type="inferred from homology"/>
<dbReference type="InterPro" id="IPR016162">
    <property type="entry name" value="Ald_DH_N"/>
</dbReference>
<dbReference type="RefSeq" id="WP_228883526.1">
    <property type="nucleotide sequence ID" value="NZ_CAJQZC010000015.1"/>
</dbReference>
<dbReference type="GO" id="GO:0009450">
    <property type="term" value="P:gamma-aminobutyric acid catabolic process"/>
    <property type="evidence" value="ECO:0007669"/>
    <property type="project" value="InterPro"/>
</dbReference>
<dbReference type="PANTHER" id="PTHR43353">
    <property type="entry name" value="SUCCINATE-SEMIALDEHYDE DEHYDROGENASE, MITOCHONDRIAL"/>
    <property type="match status" value="1"/>
</dbReference>
<evidence type="ECO:0000256" key="2">
    <source>
        <dbReference type="ARBA" id="ARBA00023002"/>
    </source>
</evidence>
<dbReference type="Proteomes" id="UP000789704">
    <property type="component" value="Unassembled WGS sequence"/>
</dbReference>
<feature type="domain" description="Aldehyde dehydrogenase" evidence="5">
    <location>
        <begin position="26"/>
        <end position="485"/>
    </location>
</feature>
<dbReference type="Gene3D" id="3.40.309.10">
    <property type="entry name" value="Aldehyde Dehydrogenase, Chain A, domain 2"/>
    <property type="match status" value="1"/>
</dbReference>
<dbReference type="FunFam" id="3.40.309.10:FF:000004">
    <property type="entry name" value="Succinate-semialdehyde dehydrogenase I"/>
    <property type="match status" value="1"/>
</dbReference>
<dbReference type="InterPro" id="IPR010102">
    <property type="entry name" value="Succ_semiAld_DH"/>
</dbReference>
<dbReference type="InterPro" id="IPR029510">
    <property type="entry name" value="Ald_DH_CS_GLU"/>
</dbReference>
<evidence type="ECO:0000313" key="7">
    <source>
        <dbReference type="Proteomes" id="UP000789704"/>
    </source>
</evidence>
<dbReference type="EMBL" id="CAJQZC010000015">
    <property type="protein sequence ID" value="CAG4924815.1"/>
    <property type="molecule type" value="Genomic_DNA"/>
</dbReference>
<dbReference type="NCBIfam" id="TIGR01780">
    <property type="entry name" value="SSADH"/>
    <property type="match status" value="1"/>
</dbReference>
<evidence type="ECO:0000313" key="6">
    <source>
        <dbReference type="EMBL" id="CAG4924815.1"/>
    </source>
</evidence>
<dbReference type="EC" id="1.2.1.-" evidence="6"/>
<dbReference type="CDD" id="cd07103">
    <property type="entry name" value="ALDH_F5_SSADH_GabD"/>
    <property type="match status" value="1"/>
</dbReference>
<gene>
    <name evidence="6" type="primary">davD_3</name>
    <name evidence="6" type="ORF">LMG31841_05423</name>
</gene>
<sequence length="493" mass="52399">MSTVFDRVALSRPDLLHDRCYVDGQWIAADHGKTFDVHDPATGRTLAAVPMLSAHQVEQAIACADTALHAWREQTAGHRAQVLRRWFDLMQQHAGDLAAIVTQENGKPLAEAKGEVAYAASFIEWFAEEARRTYGDVIPAPQPNRTINVIKQPVGVCAAITPWNFPLAMVTRKVGPALAAGCTVVLKPAEQTPLSAFALACLAHEAGVPRGVFNVVTGDPRTVGGVLTASSTVRKLSFTGSTAVGVMLMEQCAPTMKRLSLELGGNAPVIVFDDADLDIAVEGTMMAKFRNSGQSCVGANRIYVQRGLYDAFAVKLAVRVAQLKVGNGFEAGVDLGPLIDARAVAKVERHLDDARSRGARVLVGGGRHSLGPTFFEPTLIVDVPPDSLIASEETFGPLAALTPFDTLDEGIALANDTPFGLAAYLFTNDLARALRVSERLESGMVGVNTGLISSAVGPFGGIKMSGLGREGSKYGIDEYLETKYICLDSAAAK</sequence>
<dbReference type="InterPro" id="IPR050740">
    <property type="entry name" value="Aldehyde_DH_Superfamily"/>
</dbReference>
<dbReference type="InterPro" id="IPR016160">
    <property type="entry name" value="Ald_DH_CS_CYS"/>
</dbReference>
<dbReference type="PROSITE" id="PS00070">
    <property type="entry name" value="ALDEHYDE_DEHYDR_CYS"/>
    <property type="match status" value="1"/>
</dbReference>
<dbReference type="AlphaFoldDB" id="A0A9N8S1W8"/>
<keyword evidence="2 4" id="KW-0560">Oxidoreductase</keyword>
<dbReference type="SUPFAM" id="SSF53720">
    <property type="entry name" value="ALDH-like"/>
    <property type="match status" value="1"/>
</dbReference>
<dbReference type="Gene3D" id="3.40.605.10">
    <property type="entry name" value="Aldehyde Dehydrogenase, Chain A, domain 1"/>
    <property type="match status" value="1"/>
</dbReference>
<name>A0A9N8S1W8_9BURK</name>
<dbReference type="InterPro" id="IPR016163">
    <property type="entry name" value="Ald_DH_C"/>
</dbReference>
<evidence type="ECO:0000256" key="3">
    <source>
        <dbReference type="PROSITE-ProRule" id="PRU10007"/>
    </source>
</evidence>
<evidence type="ECO:0000256" key="1">
    <source>
        <dbReference type="ARBA" id="ARBA00009986"/>
    </source>
</evidence>
<comment type="caution">
    <text evidence="6">The sequence shown here is derived from an EMBL/GenBank/DDBJ whole genome shotgun (WGS) entry which is preliminary data.</text>
</comment>
<keyword evidence="7" id="KW-1185">Reference proteome</keyword>
<feature type="active site" evidence="3">
    <location>
        <position position="262"/>
    </location>
</feature>
<evidence type="ECO:0000259" key="5">
    <source>
        <dbReference type="Pfam" id="PF00171"/>
    </source>
</evidence>
<accession>A0A9N8S1W8</accession>
<dbReference type="FunFam" id="3.40.605.10:FF:000026">
    <property type="entry name" value="Aldehyde dehydrogenase, putative"/>
    <property type="match status" value="1"/>
</dbReference>
<dbReference type="PANTHER" id="PTHR43353:SF5">
    <property type="entry name" value="SUCCINATE-SEMIALDEHYDE DEHYDROGENASE, MITOCHONDRIAL"/>
    <property type="match status" value="1"/>
</dbReference>